<keyword evidence="3" id="KW-1185">Reference proteome</keyword>
<comment type="caution">
    <text evidence="2">The sequence shown here is derived from an EMBL/GenBank/DDBJ whole genome shotgun (WGS) entry which is preliminary data.</text>
</comment>
<gene>
    <name evidence="2" type="ORF">BDP27DRAFT_993262</name>
</gene>
<sequence length="143" mass="15870">MFLRILRCSFSPRFHNTLIHIRARPPPLHPTHPHPGLFTRSPSSPSALGERRARSFAASRRVMHSWKRIWITRTVRGTRIKGSKKPKRMMRSGTLSAAHATLSSPASTVPSRCTKLSNPPISPNGSQTRSGSSSLCIFPSSCF</sequence>
<accession>A0A9P5U582</accession>
<dbReference type="Proteomes" id="UP000772434">
    <property type="component" value="Unassembled WGS sequence"/>
</dbReference>
<evidence type="ECO:0000313" key="2">
    <source>
        <dbReference type="EMBL" id="KAF9066706.1"/>
    </source>
</evidence>
<reference evidence="2" key="1">
    <citation type="submission" date="2020-11" db="EMBL/GenBank/DDBJ databases">
        <authorList>
            <consortium name="DOE Joint Genome Institute"/>
            <person name="Ahrendt S."/>
            <person name="Riley R."/>
            <person name="Andreopoulos W."/>
            <person name="Labutti K."/>
            <person name="Pangilinan J."/>
            <person name="Ruiz-Duenas F.J."/>
            <person name="Barrasa J.M."/>
            <person name="Sanchez-Garcia M."/>
            <person name="Camarero S."/>
            <person name="Miyauchi S."/>
            <person name="Serrano A."/>
            <person name="Linde D."/>
            <person name="Babiker R."/>
            <person name="Drula E."/>
            <person name="Ayuso-Fernandez I."/>
            <person name="Pacheco R."/>
            <person name="Padilla G."/>
            <person name="Ferreira P."/>
            <person name="Barriuso J."/>
            <person name="Kellner H."/>
            <person name="Castanera R."/>
            <person name="Alfaro M."/>
            <person name="Ramirez L."/>
            <person name="Pisabarro A.G."/>
            <person name="Kuo A."/>
            <person name="Tritt A."/>
            <person name="Lipzen A."/>
            <person name="He G."/>
            <person name="Yan M."/>
            <person name="Ng V."/>
            <person name="Cullen D."/>
            <person name="Martin F."/>
            <person name="Rosso M.-N."/>
            <person name="Henrissat B."/>
            <person name="Hibbett D."/>
            <person name="Martinez A.T."/>
            <person name="Grigoriev I.V."/>
        </authorList>
    </citation>
    <scope>NUCLEOTIDE SEQUENCE</scope>
    <source>
        <strain evidence="2">AH 40177</strain>
    </source>
</reference>
<name>A0A9P5U582_9AGAR</name>
<organism evidence="2 3">
    <name type="scientific">Rhodocollybia butyracea</name>
    <dbReference type="NCBI Taxonomy" id="206335"/>
    <lineage>
        <taxon>Eukaryota</taxon>
        <taxon>Fungi</taxon>
        <taxon>Dikarya</taxon>
        <taxon>Basidiomycota</taxon>
        <taxon>Agaricomycotina</taxon>
        <taxon>Agaricomycetes</taxon>
        <taxon>Agaricomycetidae</taxon>
        <taxon>Agaricales</taxon>
        <taxon>Marasmiineae</taxon>
        <taxon>Omphalotaceae</taxon>
        <taxon>Rhodocollybia</taxon>
    </lineage>
</organism>
<dbReference type="EMBL" id="JADNRY010000083">
    <property type="protein sequence ID" value="KAF9066706.1"/>
    <property type="molecule type" value="Genomic_DNA"/>
</dbReference>
<dbReference type="AlphaFoldDB" id="A0A9P5U582"/>
<feature type="region of interest" description="Disordered" evidence="1">
    <location>
        <begin position="80"/>
        <end position="133"/>
    </location>
</feature>
<evidence type="ECO:0000256" key="1">
    <source>
        <dbReference type="SAM" id="MobiDB-lite"/>
    </source>
</evidence>
<feature type="region of interest" description="Disordered" evidence="1">
    <location>
        <begin position="25"/>
        <end position="48"/>
    </location>
</feature>
<proteinExistence type="predicted"/>
<feature type="compositionally biased region" description="Polar residues" evidence="1">
    <location>
        <begin position="101"/>
        <end position="133"/>
    </location>
</feature>
<feature type="compositionally biased region" description="Basic residues" evidence="1">
    <location>
        <begin position="80"/>
        <end position="90"/>
    </location>
</feature>
<protein>
    <submittedName>
        <fullName evidence="2">Uncharacterized protein</fullName>
    </submittedName>
</protein>
<evidence type="ECO:0000313" key="3">
    <source>
        <dbReference type="Proteomes" id="UP000772434"/>
    </source>
</evidence>